<feature type="compositionally biased region" description="Polar residues" evidence="5">
    <location>
        <begin position="217"/>
        <end position="227"/>
    </location>
</feature>
<sequence length="305" mass="32832">MQLEIANAHKNARYNAPRPPSRPVSSVVRLFPQPSASYWLVLLDVFGTYTLLRKMNGFDYGPPNGFTLRRNTTCSANEHNCTYNPWGENEWHNCCPQGSYCVDGDNYICCPTESGCRINLTQDPHCANNETWNLWINYLNEDKDGDYFCCPPGQVAFVQSLGVDNNGVGCADPPLTRADQKTLSLVASGTPSASRTPSATATPTDAPAETSAETNKDASPSTGSSNKGAIAGGVVGGCAGLALIIALVWFLLHRRRKQTNATISPDASTPAEKYTSAPRELPGSPTRSELPSPGGILHELPANER</sequence>
<dbReference type="InterPro" id="IPR051694">
    <property type="entry name" value="Immunoregulatory_rcpt-like"/>
</dbReference>
<feature type="region of interest" description="Disordered" evidence="5">
    <location>
        <begin position="186"/>
        <end position="227"/>
    </location>
</feature>
<dbReference type="VEuPathDB" id="FungiDB:ASPSYDRAFT_88797"/>
<dbReference type="EMBL" id="KV878585">
    <property type="protein sequence ID" value="OJJ59903.1"/>
    <property type="molecule type" value="Genomic_DNA"/>
</dbReference>
<evidence type="ECO:0000256" key="3">
    <source>
        <dbReference type="ARBA" id="ARBA00022989"/>
    </source>
</evidence>
<proteinExistence type="predicted"/>
<dbReference type="OrthoDB" id="4779287at2759"/>
<gene>
    <name evidence="7" type="ORF">ASPSYDRAFT_88797</name>
</gene>
<evidence type="ECO:0000256" key="1">
    <source>
        <dbReference type="ARBA" id="ARBA00004167"/>
    </source>
</evidence>
<evidence type="ECO:0000256" key="2">
    <source>
        <dbReference type="ARBA" id="ARBA00022692"/>
    </source>
</evidence>
<accession>A0A1L9TKT2</accession>
<feature type="region of interest" description="Disordered" evidence="5">
    <location>
        <begin position="262"/>
        <end position="305"/>
    </location>
</feature>
<dbReference type="GeneID" id="63768137"/>
<feature type="transmembrane region" description="Helical" evidence="6">
    <location>
        <begin position="229"/>
        <end position="252"/>
    </location>
</feature>
<evidence type="ECO:0000256" key="5">
    <source>
        <dbReference type="SAM" id="MobiDB-lite"/>
    </source>
</evidence>
<name>A0A1L9TKT2_9EURO</name>
<dbReference type="PANTHER" id="PTHR15549">
    <property type="entry name" value="PAIRED IMMUNOGLOBULIN-LIKE TYPE 2 RECEPTOR"/>
    <property type="match status" value="1"/>
</dbReference>
<reference evidence="8" key="1">
    <citation type="journal article" date="2017" name="Genome Biol.">
        <title>Comparative genomics reveals high biological diversity and specific adaptations in the industrially and medically important fungal genus Aspergillus.</title>
        <authorList>
            <person name="de Vries R.P."/>
            <person name="Riley R."/>
            <person name="Wiebenga A."/>
            <person name="Aguilar-Osorio G."/>
            <person name="Amillis S."/>
            <person name="Uchima C.A."/>
            <person name="Anderluh G."/>
            <person name="Asadollahi M."/>
            <person name="Askin M."/>
            <person name="Barry K."/>
            <person name="Battaglia E."/>
            <person name="Bayram O."/>
            <person name="Benocci T."/>
            <person name="Braus-Stromeyer S.A."/>
            <person name="Caldana C."/>
            <person name="Canovas D."/>
            <person name="Cerqueira G.C."/>
            <person name="Chen F."/>
            <person name="Chen W."/>
            <person name="Choi C."/>
            <person name="Clum A."/>
            <person name="Dos Santos R.A."/>
            <person name="Damasio A.R."/>
            <person name="Diallinas G."/>
            <person name="Emri T."/>
            <person name="Fekete E."/>
            <person name="Flipphi M."/>
            <person name="Freyberg S."/>
            <person name="Gallo A."/>
            <person name="Gournas C."/>
            <person name="Habgood R."/>
            <person name="Hainaut M."/>
            <person name="Harispe M.L."/>
            <person name="Henrissat B."/>
            <person name="Hilden K.S."/>
            <person name="Hope R."/>
            <person name="Hossain A."/>
            <person name="Karabika E."/>
            <person name="Karaffa L."/>
            <person name="Karanyi Z."/>
            <person name="Krasevec N."/>
            <person name="Kuo A."/>
            <person name="Kusch H."/>
            <person name="LaButti K."/>
            <person name="Lagendijk E.L."/>
            <person name="Lapidus A."/>
            <person name="Levasseur A."/>
            <person name="Lindquist E."/>
            <person name="Lipzen A."/>
            <person name="Logrieco A.F."/>
            <person name="MacCabe A."/>
            <person name="Maekelae M.R."/>
            <person name="Malavazi I."/>
            <person name="Melin P."/>
            <person name="Meyer V."/>
            <person name="Mielnichuk N."/>
            <person name="Miskei M."/>
            <person name="Molnar A.P."/>
            <person name="Mule G."/>
            <person name="Ngan C.Y."/>
            <person name="Orejas M."/>
            <person name="Orosz E."/>
            <person name="Ouedraogo J.P."/>
            <person name="Overkamp K.M."/>
            <person name="Park H.-S."/>
            <person name="Perrone G."/>
            <person name="Piumi F."/>
            <person name="Punt P.J."/>
            <person name="Ram A.F."/>
            <person name="Ramon A."/>
            <person name="Rauscher S."/>
            <person name="Record E."/>
            <person name="Riano-Pachon D.M."/>
            <person name="Robert V."/>
            <person name="Roehrig J."/>
            <person name="Ruller R."/>
            <person name="Salamov A."/>
            <person name="Salih N.S."/>
            <person name="Samson R.A."/>
            <person name="Sandor E."/>
            <person name="Sanguinetti M."/>
            <person name="Schuetze T."/>
            <person name="Sepcic K."/>
            <person name="Shelest E."/>
            <person name="Sherlock G."/>
            <person name="Sophianopoulou V."/>
            <person name="Squina F.M."/>
            <person name="Sun H."/>
            <person name="Susca A."/>
            <person name="Todd R.B."/>
            <person name="Tsang A."/>
            <person name="Unkles S.E."/>
            <person name="van de Wiele N."/>
            <person name="van Rossen-Uffink D."/>
            <person name="Oliveira J.V."/>
            <person name="Vesth T.C."/>
            <person name="Visser J."/>
            <person name="Yu J.-H."/>
            <person name="Zhou M."/>
            <person name="Andersen M.R."/>
            <person name="Archer D.B."/>
            <person name="Baker S.E."/>
            <person name="Benoit I."/>
            <person name="Brakhage A.A."/>
            <person name="Braus G.H."/>
            <person name="Fischer R."/>
            <person name="Frisvad J.C."/>
            <person name="Goldman G.H."/>
            <person name="Houbraken J."/>
            <person name="Oakley B."/>
            <person name="Pocsi I."/>
            <person name="Scazzocchio C."/>
            <person name="Seiboth B."/>
            <person name="vanKuyk P.A."/>
            <person name="Wortman J."/>
            <person name="Dyer P.S."/>
            <person name="Grigoriev I.V."/>
        </authorList>
    </citation>
    <scope>NUCLEOTIDE SEQUENCE [LARGE SCALE GENOMIC DNA]</scope>
    <source>
        <strain evidence="8">CBS 593.65</strain>
    </source>
</reference>
<dbReference type="Proteomes" id="UP000184356">
    <property type="component" value="Unassembled WGS sequence"/>
</dbReference>
<dbReference type="RefSeq" id="XP_040703709.1">
    <property type="nucleotide sequence ID" value="XM_040852064.1"/>
</dbReference>
<organism evidence="7 8">
    <name type="scientific">Aspergillus sydowii CBS 593.65</name>
    <dbReference type="NCBI Taxonomy" id="1036612"/>
    <lineage>
        <taxon>Eukaryota</taxon>
        <taxon>Fungi</taxon>
        <taxon>Dikarya</taxon>
        <taxon>Ascomycota</taxon>
        <taxon>Pezizomycotina</taxon>
        <taxon>Eurotiomycetes</taxon>
        <taxon>Eurotiomycetidae</taxon>
        <taxon>Eurotiales</taxon>
        <taxon>Aspergillaceae</taxon>
        <taxon>Aspergillus</taxon>
        <taxon>Aspergillus subgen. Nidulantes</taxon>
    </lineage>
</organism>
<keyword evidence="4 6" id="KW-0472">Membrane</keyword>
<evidence type="ECO:0000313" key="7">
    <source>
        <dbReference type="EMBL" id="OJJ59903.1"/>
    </source>
</evidence>
<dbReference type="STRING" id="1036612.A0A1L9TKT2"/>
<dbReference type="GO" id="GO:0016020">
    <property type="term" value="C:membrane"/>
    <property type="evidence" value="ECO:0007669"/>
    <property type="project" value="UniProtKB-SubCell"/>
</dbReference>
<keyword evidence="3 6" id="KW-1133">Transmembrane helix</keyword>
<keyword evidence="8" id="KW-1185">Reference proteome</keyword>
<dbReference type="GO" id="GO:0071944">
    <property type="term" value="C:cell periphery"/>
    <property type="evidence" value="ECO:0007669"/>
    <property type="project" value="UniProtKB-ARBA"/>
</dbReference>
<evidence type="ECO:0000313" key="8">
    <source>
        <dbReference type="Proteomes" id="UP000184356"/>
    </source>
</evidence>
<evidence type="ECO:0000256" key="6">
    <source>
        <dbReference type="SAM" id="Phobius"/>
    </source>
</evidence>
<feature type="compositionally biased region" description="Low complexity" evidence="5">
    <location>
        <begin position="187"/>
        <end position="213"/>
    </location>
</feature>
<dbReference type="AlphaFoldDB" id="A0A1L9TKT2"/>
<dbReference type="PANTHER" id="PTHR15549:SF27">
    <property type="entry name" value="CHITIN-BINDING TYPE-1 DOMAIN-CONTAINING PROTEIN"/>
    <property type="match status" value="1"/>
</dbReference>
<dbReference type="Gene3D" id="1.20.5.510">
    <property type="entry name" value="Single helix bin"/>
    <property type="match status" value="1"/>
</dbReference>
<evidence type="ECO:0000256" key="4">
    <source>
        <dbReference type="ARBA" id="ARBA00023136"/>
    </source>
</evidence>
<keyword evidence="2 6" id="KW-0812">Transmembrane</keyword>
<comment type="subcellular location">
    <subcellularLocation>
        <location evidence="1">Membrane</location>
        <topology evidence="1">Single-pass membrane protein</topology>
    </subcellularLocation>
</comment>
<protein>
    <submittedName>
        <fullName evidence="7">Uncharacterized protein</fullName>
    </submittedName>
</protein>